<accession>A0A136Q761</accession>
<keyword evidence="4" id="KW-0547">Nucleotide-binding</keyword>
<dbReference type="InterPro" id="IPR050445">
    <property type="entry name" value="Bact_polysacc_biosynth/exp"/>
</dbReference>
<feature type="compositionally biased region" description="Basic and acidic residues" evidence="9">
    <location>
        <begin position="236"/>
        <end position="275"/>
    </location>
</feature>
<name>A0A136Q761_9FIRM</name>
<comment type="caution">
    <text evidence="11">The sequence shown here is derived from an EMBL/GenBank/DDBJ whole genome shotgun (WGS) entry which is preliminary data.</text>
</comment>
<feature type="compositionally biased region" description="Basic residues" evidence="9">
    <location>
        <begin position="226"/>
        <end position="235"/>
    </location>
</feature>
<evidence type="ECO:0000256" key="9">
    <source>
        <dbReference type="SAM" id="MobiDB-lite"/>
    </source>
</evidence>
<evidence type="ECO:0000256" key="2">
    <source>
        <dbReference type="ARBA" id="ARBA00011903"/>
    </source>
</evidence>
<dbReference type="PANTHER" id="PTHR32309">
    <property type="entry name" value="TYROSINE-PROTEIN KINASE"/>
    <property type="match status" value="1"/>
</dbReference>
<dbReference type="PANTHER" id="PTHR32309:SF13">
    <property type="entry name" value="FERRIC ENTEROBACTIN TRANSPORT PROTEIN FEPE"/>
    <property type="match status" value="1"/>
</dbReference>
<evidence type="ECO:0000256" key="4">
    <source>
        <dbReference type="ARBA" id="ARBA00022741"/>
    </source>
</evidence>
<dbReference type="NCBIfam" id="TIGR01007">
    <property type="entry name" value="eps_fam"/>
    <property type="match status" value="1"/>
</dbReference>
<keyword evidence="7" id="KW-0829">Tyrosine-protein kinase</keyword>
<evidence type="ECO:0000256" key="6">
    <source>
        <dbReference type="ARBA" id="ARBA00022840"/>
    </source>
</evidence>
<dbReference type="GO" id="GO:0005886">
    <property type="term" value="C:plasma membrane"/>
    <property type="evidence" value="ECO:0007669"/>
    <property type="project" value="TreeGrafter"/>
</dbReference>
<dbReference type="SUPFAM" id="SSF52540">
    <property type="entry name" value="P-loop containing nucleoside triphosphate hydrolases"/>
    <property type="match status" value="1"/>
</dbReference>
<dbReference type="OrthoDB" id="9794577at2"/>
<keyword evidence="6" id="KW-0067">ATP-binding</keyword>
<evidence type="ECO:0000256" key="3">
    <source>
        <dbReference type="ARBA" id="ARBA00022679"/>
    </source>
</evidence>
<dbReference type="GO" id="GO:0005524">
    <property type="term" value="F:ATP binding"/>
    <property type="evidence" value="ECO:0007669"/>
    <property type="project" value="UniProtKB-KW"/>
</dbReference>
<comment type="similarity">
    <text evidence="1">Belongs to the CpsD/CapB family.</text>
</comment>
<dbReference type="InterPro" id="IPR005702">
    <property type="entry name" value="Wzc-like_C"/>
</dbReference>
<sequence>MDIDYKKQALEAFNTIQTNIGFLGIDHDIRTIMVTSSIKGEGKSTVTSNIANSYAFSQKRVLLVDCDMRNPTVHRVLELPNRKGLADLIMAGREGQDAGDYITHYGPYFDVLTAGHRPPNPTELLGSKRMEALIGLFSGQYDYVILDTPPVLLVPDAIALHPYVDGILLVVRHGYTTKEVLEDCKKAWEVAGTKPSACILNAIPDMQKRYSYYGYYDYEETQPAKGRGKNRRQPVIKREERQEKDMYTSIAKEAKEPHSRKDIHGAEPAEPEFIRKANTSGQGFQRQADRTKRKLH</sequence>
<dbReference type="Pfam" id="PF13614">
    <property type="entry name" value="AAA_31"/>
    <property type="match status" value="1"/>
</dbReference>
<dbReference type="EC" id="2.7.10.2" evidence="2"/>
<proteinExistence type="inferred from homology"/>
<keyword evidence="5" id="KW-0418">Kinase</keyword>
<evidence type="ECO:0000313" key="12">
    <source>
        <dbReference type="Proteomes" id="UP000070366"/>
    </source>
</evidence>
<reference evidence="11 12" key="1">
    <citation type="submission" date="2016-02" db="EMBL/GenBank/DDBJ databases">
        <authorList>
            <person name="Wen L."/>
            <person name="He K."/>
            <person name="Yang H."/>
        </authorList>
    </citation>
    <scope>NUCLEOTIDE SEQUENCE [LARGE SCALE GENOMIC DNA]</scope>
    <source>
        <strain evidence="11 12">DSM 22607</strain>
    </source>
</reference>
<keyword evidence="3" id="KW-0808">Transferase</keyword>
<evidence type="ECO:0000259" key="10">
    <source>
        <dbReference type="Pfam" id="PF13614"/>
    </source>
</evidence>
<dbReference type="Proteomes" id="UP000070366">
    <property type="component" value="Unassembled WGS sequence"/>
</dbReference>
<dbReference type="AlphaFoldDB" id="A0A136Q761"/>
<comment type="catalytic activity">
    <reaction evidence="8">
        <text>L-tyrosyl-[protein] + ATP = O-phospho-L-tyrosyl-[protein] + ADP + H(+)</text>
        <dbReference type="Rhea" id="RHEA:10596"/>
        <dbReference type="Rhea" id="RHEA-COMP:10136"/>
        <dbReference type="Rhea" id="RHEA-COMP:20101"/>
        <dbReference type="ChEBI" id="CHEBI:15378"/>
        <dbReference type="ChEBI" id="CHEBI:30616"/>
        <dbReference type="ChEBI" id="CHEBI:46858"/>
        <dbReference type="ChEBI" id="CHEBI:61978"/>
        <dbReference type="ChEBI" id="CHEBI:456216"/>
        <dbReference type="EC" id="2.7.10.2"/>
    </reaction>
</comment>
<keyword evidence="12" id="KW-1185">Reference proteome</keyword>
<evidence type="ECO:0000256" key="8">
    <source>
        <dbReference type="ARBA" id="ARBA00051245"/>
    </source>
</evidence>
<evidence type="ECO:0000256" key="1">
    <source>
        <dbReference type="ARBA" id="ARBA00007316"/>
    </source>
</evidence>
<feature type="region of interest" description="Disordered" evidence="9">
    <location>
        <begin position="223"/>
        <end position="296"/>
    </location>
</feature>
<gene>
    <name evidence="11" type="ORF">HMPREF3293_00560</name>
</gene>
<feature type="domain" description="AAA" evidence="10">
    <location>
        <begin position="30"/>
        <end position="170"/>
    </location>
</feature>
<protein>
    <recommendedName>
        <fullName evidence="2">non-specific protein-tyrosine kinase</fullName>
        <ecNumber evidence="2">2.7.10.2</ecNumber>
    </recommendedName>
</protein>
<dbReference type="RefSeq" id="WP_066522613.1">
    <property type="nucleotide sequence ID" value="NZ_CABMOF010000009.1"/>
</dbReference>
<dbReference type="GO" id="GO:0004715">
    <property type="term" value="F:non-membrane spanning protein tyrosine kinase activity"/>
    <property type="evidence" value="ECO:0007669"/>
    <property type="project" value="UniProtKB-EC"/>
</dbReference>
<dbReference type="CDD" id="cd05387">
    <property type="entry name" value="BY-kinase"/>
    <property type="match status" value="1"/>
</dbReference>
<evidence type="ECO:0000313" key="11">
    <source>
        <dbReference type="EMBL" id="KXK66517.1"/>
    </source>
</evidence>
<dbReference type="Gene3D" id="3.40.50.300">
    <property type="entry name" value="P-loop containing nucleotide triphosphate hydrolases"/>
    <property type="match status" value="1"/>
</dbReference>
<dbReference type="EMBL" id="LSZW01000040">
    <property type="protein sequence ID" value="KXK66517.1"/>
    <property type="molecule type" value="Genomic_DNA"/>
</dbReference>
<evidence type="ECO:0000256" key="7">
    <source>
        <dbReference type="ARBA" id="ARBA00023137"/>
    </source>
</evidence>
<dbReference type="InterPro" id="IPR025669">
    <property type="entry name" value="AAA_dom"/>
</dbReference>
<evidence type="ECO:0000256" key="5">
    <source>
        <dbReference type="ARBA" id="ARBA00022777"/>
    </source>
</evidence>
<organism evidence="11 12">
    <name type="scientific">Christensenella minuta</name>
    <dbReference type="NCBI Taxonomy" id="626937"/>
    <lineage>
        <taxon>Bacteria</taxon>
        <taxon>Bacillati</taxon>
        <taxon>Bacillota</taxon>
        <taxon>Clostridia</taxon>
        <taxon>Christensenellales</taxon>
        <taxon>Christensenellaceae</taxon>
        <taxon>Christensenella</taxon>
    </lineage>
</organism>
<dbReference type="InterPro" id="IPR027417">
    <property type="entry name" value="P-loop_NTPase"/>
</dbReference>
<dbReference type="KEGG" id="cmiu:B1H56_09850"/>
<dbReference type="STRING" id="626937.HMPREF3293_00560"/>